<feature type="transmembrane region" description="Helical" evidence="5">
    <location>
        <begin position="80"/>
        <end position="108"/>
    </location>
</feature>
<gene>
    <name evidence="6" type="ordered locus">GTNG_3034</name>
</gene>
<reference evidence="6 7" key="1">
    <citation type="journal article" date="2007" name="Proc. Natl. Acad. Sci. U.S.A.">
        <title>Genome and proteome of long-chain alkane degrading Geobacillus thermodenitrificans NG80-2 isolated from a deep-subsurface oil reservoir.</title>
        <authorList>
            <person name="Feng L."/>
            <person name="Wang W."/>
            <person name="Cheng J."/>
            <person name="Ren Y."/>
            <person name="Zhao G."/>
            <person name="Gao C."/>
            <person name="Tang Y."/>
            <person name="Liu X."/>
            <person name="Han W."/>
            <person name="Peng X."/>
            <person name="Liu R."/>
            <person name="Wang L."/>
        </authorList>
    </citation>
    <scope>NUCLEOTIDE SEQUENCE [LARGE SCALE GENOMIC DNA]</scope>
    <source>
        <strain evidence="6 7">NG80-2</strain>
    </source>
</reference>
<sequence length="115" mass="12741">MEKGVIELSTNKVLSSLCYFSIFFAPFILPIVVYFVVEDPGVKHHAKRSLFSHLIPAITIVVFIAFAFVPFLFGQQGEEAFLFGGGLIWLGFLVAGALNLVVLIWNIIKGIQVLK</sequence>
<keyword evidence="4 5" id="KW-0472">Membrane</keyword>
<dbReference type="InterPro" id="IPR019109">
    <property type="entry name" value="MamF_MmsF"/>
</dbReference>
<organism evidence="6 7">
    <name type="scientific">Geobacillus thermodenitrificans (strain NG80-2)</name>
    <dbReference type="NCBI Taxonomy" id="420246"/>
    <lineage>
        <taxon>Bacteria</taxon>
        <taxon>Bacillati</taxon>
        <taxon>Bacillota</taxon>
        <taxon>Bacilli</taxon>
        <taxon>Bacillales</taxon>
        <taxon>Anoxybacillaceae</taxon>
        <taxon>Geobacillus</taxon>
    </lineage>
</organism>
<dbReference type="EMBL" id="CP000557">
    <property type="protein sequence ID" value="ABO68379.1"/>
    <property type="molecule type" value="Genomic_DNA"/>
</dbReference>
<accession>A4ISS5</accession>
<evidence type="ECO:0000313" key="7">
    <source>
        <dbReference type="Proteomes" id="UP000001578"/>
    </source>
</evidence>
<comment type="subcellular location">
    <subcellularLocation>
        <location evidence="1">Membrane</location>
        <topology evidence="1">Multi-pass membrane protein</topology>
    </subcellularLocation>
</comment>
<evidence type="ECO:0000256" key="5">
    <source>
        <dbReference type="SAM" id="Phobius"/>
    </source>
</evidence>
<evidence type="ECO:0000256" key="2">
    <source>
        <dbReference type="ARBA" id="ARBA00022692"/>
    </source>
</evidence>
<dbReference type="eggNOG" id="ENOG5032VBI">
    <property type="taxonomic scope" value="Bacteria"/>
</dbReference>
<evidence type="ECO:0000313" key="6">
    <source>
        <dbReference type="EMBL" id="ABO68379.1"/>
    </source>
</evidence>
<evidence type="ECO:0000256" key="4">
    <source>
        <dbReference type="ARBA" id="ARBA00023136"/>
    </source>
</evidence>
<protein>
    <submittedName>
        <fullName evidence="6">Hypothetical membrane spanning protein</fullName>
    </submittedName>
</protein>
<dbReference type="AlphaFoldDB" id="A4ISS5"/>
<keyword evidence="2 5" id="KW-0812">Transmembrane</keyword>
<evidence type="ECO:0000256" key="1">
    <source>
        <dbReference type="ARBA" id="ARBA00004141"/>
    </source>
</evidence>
<dbReference type="KEGG" id="gtn:GTNG_3034"/>
<keyword evidence="3 5" id="KW-1133">Transmembrane helix</keyword>
<feature type="transmembrane region" description="Helical" evidence="5">
    <location>
        <begin position="13"/>
        <end position="37"/>
    </location>
</feature>
<dbReference type="HOGENOM" id="CLU_155713_0_0_9"/>
<name>A4ISS5_GEOTN</name>
<dbReference type="Pfam" id="PF09685">
    <property type="entry name" value="MamF_MmsF"/>
    <property type="match status" value="1"/>
</dbReference>
<dbReference type="Proteomes" id="UP000001578">
    <property type="component" value="Chromosome"/>
</dbReference>
<proteinExistence type="predicted"/>
<feature type="transmembrane region" description="Helical" evidence="5">
    <location>
        <begin position="49"/>
        <end position="74"/>
    </location>
</feature>
<evidence type="ECO:0000256" key="3">
    <source>
        <dbReference type="ARBA" id="ARBA00022989"/>
    </source>
</evidence>